<feature type="transmembrane region" description="Helical" evidence="5">
    <location>
        <begin position="402"/>
        <end position="433"/>
    </location>
</feature>
<dbReference type="PANTHER" id="PTHR43310:SF1">
    <property type="entry name" value="SULFATE TRANSPORTER YBAR-RELATED"/>
    <property type="match status" value="1"/>
</dbReference>
<reference evidence="8 9" key="1">
    <citation type="submission" date="2018-03" db="EMBL/GenBank/DDBJ databases">
        <title>Genomic Encyclopedia of Archaeal and Bacterial Type Strains, Phase II (KMG-II): from individual species to whole genera.</title>
        <authorList>
            <person name="Goeker M."/>
        </authorList>
    </citation>
    <scope>NUCLEOTIDE SEQUENCE [LARGE SCALE GENOMIC DNA]</scope>
    <source>
        <strain evidence="8 9">DSM 29328</strain>
    </source>
</reference>
<dbReference type="PROSITE" id="PS50801">
    <property type="entry name" value="STAS"/>
    <property type="match status" value="1"/>
</dbReference>
<dbReference type="Gene3D" id="3.30.750.24">
    <property type="entry name" value="STAS domain"/>
    <property type="match status" value="1"/>
</dbReference>
<dbReference type="OrthoDB" id="9771198at2"/>
<comment type="subcellular location">
    <subcellularLocation>
        <location evidence="1">Membrane</location>
        <topology evidence="1">Multi-pass membrane protein</topology>
    </subcellularLocation>
</comment>
<dbReference type="InterPro" id="IPR014710">
    <property type="entry name" value="RmlC-like_jellyroll"/>
</dbReference>
<keyword evidence="2 5" id="KW-0812">Transmembrane</keyword>
<dbReference type="InterPro" id="IPR052706">
    <property type="entry name" value="Membrane-Transporter-like"/>
</dbReference>
<comment type="caution">
    <text evidence="8">The sequence shown here is derived from an EMBL/GenBank/DDBJ whole genome shotgun (WGS) entry which is preliminary data.</text>
</comment>
<feature type="transmembrane region" description="Helical" evidence="5">
    <location>
        <begin position="31"/>
        <end position="54"/>
    </location>
</feature>
<evidence type="ECO:0000256" key="4">
    <source>
        <dbReference type="ARBA" id="ARBA00023136"/>
    </source>
</evidence>
<evidence type="ECO:0000259" key="7">
    <source>
        <dbReference type="PROSITE" id="PS50801"/>
    </source>
</evidence>
<dbReference type="Proteomes" id="UP000239480">
    <property type="component" value="Unassembled WGS sequence"/>
</dbReference>
<keyword evidence="4 5" id="KW-0472">Membrane</keyword>
<dbReference type="AlphaFoldDB" id="A0A2T0RY72"/>
<evidence type="ECO:0000313" key="9">
    <source>
        <dbReference type="Proteomes" id="UP000239480"/>
    </source>
</evidence>
<feature type="transmembrane region" description="Helical" evidence="5">
    <location>
        <begin position="188"/>
        <end position="207"/>
    </location>
</feature>
<dbReference type="InterPro" id="IPR018490">
    <property type="entry name" value="cNMP-bd_dom_sf"/>
</dbReference>
<feature type="transmembrane region" description="Helical" evidence="5">
    <location>
        <begin position="214"/>
        <end position="238"/>
    </location>
</feature>
<dbReference type="CDD" id="cd00038">
    <property type="entry name" value="CAP_ED"/>
    <property type="match status" value="1"/>
</dbReference>
<dbReference type="SUPFAM" id="SSF52091">
    <property type="entry name" value="SpoIIaa-like"/>
    <property type="match status" value="1"/>
</dbReference>
<dbReference type="CDD" id="cd07042">
    <property type="entry name" value="STAS_SulP_like_sulfate_transporter"/>
    <property type="match status" value="1"/>
</dbReference>
<dbReference type="EMBL" id="PVTD01000001">
    <property type="protein sequence ID" value="PRY26121.1"/>
    <property type="molecule type" value="Genomic_DNA"/>
</dbReference>
<feature type="domain" description="STAS" evidence="7">
    <location>
        <begin position="472"/>
        <end position="576"/>
    </location>
</feature>
<dbReference type="InterPro" id="IPR002645">
    <property type="entry name" value="STAS_dom"/>
</dbReference>
<feature type="transmembrane region" description="Helical" evidence="5">
    <location>
        <begin position="60"/>
        <end position="82"/>
    </location>
</feature>
<keyword evidence="3 5" id="KW-1133">Transmembrane helix</keyword>
<accession>A0A2T0RY72</accession>
<evidence type="ECO:0000256" key="3">
    <source>
        <dbReference type="ARBA" id="ARBA00022989"/>
    </source>
</evidence>
<feature type="domain" description="Cyclic nucleotide-binding" evidence="6">
    <location>
        <begin position="610"/>
        <end position="692"/>
    </location>
</feature>
<dbReference type="InterPro" id="IPR000595">
    <property type="entry name" value="cNMP-bd_dom"/>
</dbReference>
<gene>
    <name evidence="8" type="ORF">CLV78_101214</name>
</gene>
<sequence length="735" mass="74727">MTAPTVSREVEASGPTLTDPVAGRRGAPGMAVSAGVITGLDLLSRAFAFALLAFSGPLAAGLDAATVLFVGSCVLATALGLGFSDGDSVFGAVQSAPLVVLLPALAVAPDVSTAFAILGGSAIATGAAMALMARFDAGRLVRLLPYPVIAGFLAAAGALMILAAVKMIVPNPVEAITAPGAALTGDRAITLGLALAFAGALRTGAALRPDFGSVVALVLGIGAFFLVLDLSGIGVSGAREAGLLSPPPSAAGAGTGPGLAFWAEVDLGVLREALPLMAAAVFIGLLGHLLNVSGIELGLKREVRASRALAGTGAVNLLTGVLGCAPSFVSSTSTLIARHLGGRSRVSGIVACAVLVGGIAIRHDVIALAPRFVPAGLLLFVGYEILDRWFLGEARQQSRQDLAIIGGLVLATLILGVLPAILVGILLSCLFFAVNYARLETVRGLADLSVRRSAVDRGPAETAALDRASGRVATVTLQGYLFFGSVDKLVAPVRTLLEGQPPVRQVVLDCASVSGIDSAAVATFQKLEYLASAHGAEITIAGLSSRLANAVSRQGVGAAGTALRLAASADAALQAAEAQLIREAGITEDSDDARSALVAACGDAQMAAFLLDRMERLEIAEGATLVEMGSGSSDVFVVDKGRIAVIGRRSDGTPFRIRSFRPGAVLGEIAFYLQTPRTADLIAEAPSVAYRLGPDVLADLARSNPAALTVWHRIAAQTLADKLSRTNELLREASS</sequence>
<proteinExistence type="predicted"/>
<dbReference type="Pfam" id="PF00027">
    <property type="entry name" value="cNMP_binding"/>
    <property type="match status" value="1"/>
</dbReference>
<dbReference type="GO" id="GO:0016020">
    <property type="term" value="C:membrane"/>
    <property type="evidence" value="ECO:0007669"/>
    <property type="project" value="UniProtKB-SubCell"/>
</dbReference>
<dbReference type="Pfam" id="PF01740">
    <property type="entry name" value="STAS"/>
    <property type="match status" value="1"/>
</dbReference>
<feature type="transmembrane region" description="Helical" evidence="5">
    <location>
        <begin position="346"/>
        <end position="366"/>
    </location>
</feature>
<name>A0A2T0RY72_9RHOB</name>
<evidence type="ECO:0000256" key="2">
    <source>
        <dbReference type="ARBA" id="ARBA00022692"/>
    </source>
</evidence>
<dbReference type="InterPro" id="IPR036513">
    <property type="entry name" value="STAS_dom_sf"/>
</dbReference>
<organism evidence="8 9">
    <name type="scientific">Aliiruegeria haliotis</name>
    <dbReference type="NCBI Taxonomy" id="1280846"/>
    <lineage>
        <taxon>Bacteria</taxon>
        <taxon>Pseudomonadati</taxon>
        <taxon>Pseudomonadota</taxon>
        <taxon>Alphaproteobacteria</taxon>
        <taxon>Rhodobacterales</taxon>
        <taxon>Roseobacteraceae</taxon>
        <taxon>Aliiruegeria</taxon>
    </lineage>
</organism>
<dbReference type="Gene3D" id="2.60.120.10">
    <property type="entry name" value="Jelly Rolls"/>
    <property type="match status" value="1"/>
</dbReference>
<feature type="transmembrane region" description="Helical" evidence="5">
    <location>
        <begin position="89"/>
        <end position="108"/>
    </location>
</feature>
<feature type="transmembrane region" description="Helical" evidence="5">
    <location>
        <begin position="114"/>
        <end position="132"/>
    </location>
</feature>
<dbReference type="InterPro" id="IPR011547">
    <property type="entry name" value="SLC26A/SulP_dom"/>
</dbReference>
<dbReference type="SUPFAM" id="SSF51206">
    <property type="entry name" value="cAMP-binding domain-like"/>
    <property type="match status" value="1"/>
</dbReference>
<keyword evidence="9" id="KW-1185">Reference proteome</keyword>
<dbReference type="RefSeq" id="WP_106202926.1">
    <property type="nucleotide sequence ID" value="NZ_PVTD01000001.1"/>
</dbReference>
<evidence type="ECO:0000256" key="5">
    <source>
        <dbReference type="SAM" id="Phobius"/>
    </source>
</evidence>
<feature type="transmembrane region" description="Helical" evidence="5">
    <location>
        <begin position="144"/>
        <end position="168"/>
    </location>
</feature>
<dbReference type="PANTHER" id="PTHR43310">
    <property type="entry name" value="SULFATE TRANSPORTER YBAR-RELATED"/>
    <property type="match status" value="1"/>
</dbReference>
<dbReference type="PROSITE" id="PS50042">
    <property type="entry name" value="CNMP_BINDING_3"/>
    <property type="match status" value="1"/>
</dbReference>
<dbReference type="SMART" id="SM00100">
    <property type="entry name" value="cNMP"/>
    <property type="match status" value="1"/>
</dbReference>
<feature type="transmembrane region" description="Helical" evidence="5">
    <location>
        <begin position="276"/>
        <end position="299"/>
    </location>
</feature>
<protein>
    <submittedName>
        <fullName evidence="8">SulP family sulfate permease</fullName>
    </submittedName>
</protein>
<evidence type="ECO:0000256" key="1">
    <source>
        <dbReference type="ARBA" id="ARBA00004141"/>
    </source>
</evidence>
<evidence type="ECO:0000313" key="8">
    <source>
        <dbReference type="EMBL" id="PRY26121.1"/>
    </source>
</evidence>
<evidence type="ECO:0000259" key="6">
    <source>
        <dbReference type="PROSITE" id="PS50042"/>
    </source>
</evidence>
<dbReference type="Pfam" id="PF00916">
    <property type="entry name" value="Sulfate_transp"/>
    <property type="match status" value="1"/>
</dbReference>